<name>A0A8J2JHX0_9HEXA</name>
<protein>
    <submittedName>
        <fullName evidence="1">Uncharacterized protein</fullName>
    </submittedName>
</protein>
<dbReference type="AlphaFoldDB" id="A0A8J2JHX0"/>
<accession>A0A8J2JHX0</accession>
<comment type="caution">
    <text evidence="1">The sequence shown here is derived from an EMBL/GenBank/DDBJ whole genome shotgun (WGS) entry which is preliminary data.</text>
</comment>
<gene>
    <name evidence="1" type="ORF">AFUS01_LOCUS9360</name>
</gene>
<proteinExistence type="predicted"/>
<organism evidence="1 2">
    <name type="scientific">Allacma fusca</name>
    <dbReference type="NCBI Taxonomy" id="39272"/>
    <lineage>
        <taxon>Eukaryota</taxon>
        <taxon>Metazoa</taxon>
        <taxon>Ecdysozoa</taxon>
        <taxon>Arthropoda</taxon>
        <taxon>Hexapoda</taxon>
        <taxon>Collembola</taxon>
        <taxon>Symphypleona</taxon>
        <taxon>Sminthuridae</taxon>
        <taxon>Allacma</taxon>
    </lineage>
</organism>
<evidence type="ECO:0000313" key="1">
    <source>
        <dbReference type="EMBL" id="CAG7720071.1"/>
    </source>
</evidence>
<evidence type="ECO:0000313" key="2">
    <source>
        <dbReference type="Proteomes" id="UP000708208"/>
    </source>
</evidence>
<sequence length="69" mass="8003">MNSVPFASAHYLCHIYMKPSPAYLPLYVHPEGVEEEDGIVICSLVDIRPARKDFLQFSRKNQIQNFHKI</sequence>
<dbReference type="EMBL" id="CAJVCH010067070">
    <property type="protein sequence ID" value="CAG7720071.1"/>
    <property type="molecule type" value="Genomic_DNA"/>
</dbReference>
<keyword evidence="2" id="KW-1185">Reference proteome</keyword>
<reference evidence="1" key="1">
    <citation type="submission" date="2021-06" db="EMBL/GenBank/DDBJ databases">
        <authorList>
            <person name="Hodson N. C."/>
            <person name="Mongue J. A."/>
            <person name="Jaron S. K."/>
        </authorList>
    </citation>
    <scope>NUCLEOTIDE SEQUENCE</scope>
</reference>
<dbReference type="Proteomes" id="UP000708208">
    <property type="component" value="Unassembled WGS sequence"/>
</dbReference>